<feature type="chain" id="PRO_5039670699" evidence="4">
    <location>
        <begin position="26"/>
        <end position="1628"/>
    </location>
</feature>
<feature type="domain" description="SLH" evidence="5">
    <location>
        <begin position="1396"/>
        <end position="1461"/>
    </location>
</feature>
<dbReference type="PROSITE" id="PS51272">
    <property type="entry name" value="SLH"/>
    <property type="match status" value="3"/>
</dbReference>
<dbReference type="InterPro" id="IPR026906">
    <property type="entry name" value="LRR_5"/>
</dbReference>
<dbReference type="NCBIfam" id="TIGR02543">
    <property type="entry name" value="List_Bact_rpt"/>
    <property type="match status" value="1"/>
</dbReference>
<evidence type="ECO:0000313" key="7">
    <source>
        <dbReference type="Proteomes" id="UP000183975"/>
    </source>
</evidence>
<evidence type="ECO:0000313" key="6">
    <source>
        <dbReference type="EMBL" id="SHL09603.1"/>
    </source>
</evidence>
<evidence type="ECO:0000256" key="4">
    <source>
        <dbReference type="SAM" id="SignalP"/>
    </source>
</evidence>
<name>A0A1M6XUS3_9FIRM</name>
<protein>
    <submittedName>
        <fullName evidence="6">Listeria/Bacterioides repeat-containing protein</fullName>
    </submittedName>
</protein>
<evidence type="ECO:0000256" key="2">
    <source>
        <dbReference type="ARBA" id="ARBA00022737"/>
    </source>
</evidence>
<dbReference type="Gene3D" id="2.60.40.4270">
    <property type="entry name" value="Listeria-Bacteroides repeat domain"/>
    <property type="match status" value="1"/>
</dbReference>
<dbReference type="InterPro" id="IPR042229">
    <property type="entry name" value="Listeria/Bacterioides_rpt_sf"/>
</dbReference>
<dbReference type="PANTHER" id="PTHR43308:SF5">
    <property type="entry name" value="S-LAYER PROTEIN _ PEPTIDOGLYCAN ENDO-BETA-N-ACETYLGLUCOSAMINIDASE"/>
    <property type="match status" value="1"/>
</dbReference>
<dbReference type="InterPro" id="IPR001611">
    <property type="entry name" value="Leu-rich_rpt"/>
</dbReference>
<proteinExistence type="predicted"/>
<reference evidence="6 7" key="1">
    <citation type="submission" date="2016-11" db="EMBL/GenBank/DDBJ databases">
        <authorList>
            <person name="Jaros S."/>
            <person name="Januszkiewicz K."/>
            <person name="Wedrychowicz H."/>
        </authorList>
    </citation>
    <scope>NUCLEOTIDE SEQUENCE [LARGE SCALE GENOMIC DNA]</scope>
    <source>
        <strain evidence="6 7">DSM 14214</strain>
    </source>
</reference>
<dbReference type="InterPro" id="IPR013378">
    <property type="entry name" value="InlB-like_B-rpt"/>
</dbReference>
<feature type="signal peptide" evidence="4">
    <location>
        <begin position="1"/>
        <end position="25"/>
    </location>
</feature>
<dbReference type="Gene3D" id="3.80.10.10">
    <property type="entry name" value="Ribonuclease Inhibitor"/>
    <property type="match status" value="1"/>
</dbReference>
<dbReference type="SUPFAM" id="SSF49373">
    <property type="entry name" value="Invasin/intimin cell-adhesion fragments"/>
    <property type="match status" value="1"/>
</dbReference>
<keyword evidence="2" id="KW-0677">Repeat</keyword>
<dbReference type="Pfam" id="PF13306">
    <property type="entry name" value="LRR_5"/>
    <property type="match status" value="2"/>
</dbReference>
<dbReference type="InterPro" id="IPR032675">
    <property type="entry name" value="LRR_dom_sf"/>
</dbReference>
<dbReference type="EMBL" id="FRAH01000066">
    <property type="protein sequence ID" value="SHL09603.1"/>
    <property type="molecule type" value="Genomic_DNA"/>
</dbReference>
<dbReference type="PROSITE" id="PS51450">
    <property type="entry name" value="LRR"/>
    <property type="match status" value="1"/>
</dbReference>
<dbReference type="InterPro" id="IPR001119">
    <property type="entry name" value="SLH_dom"/>
</dbReference>
<dbReference type="Pfam" id="PF00395">
    <property type="entry name" value="SLH"/>
    <property type="match status" value="3"/>
</dbReference>
<feature type="domain" description="SLH" evidence="5">
    <location>
        <begin position="1521"/>
        <end position="1584"/>
    </location>
</feature>
<feature type="domain" description="SLH" evidence="5">
    <location>
        <begin position="1462"/>
        <end position="1520"/>
    </location>
</feature>
<dbReference type="InterPro" id="IPR008964">
    <property type="entry name" value="Invasin/intimin_cell_adhesion"/>
</dbReference>
<comment type="subcellular location">
    <subcellularLocation>
        <location evidence="1">Cell envelope</location>
    </subcellularLocation>
</comment>
<dbReference type="PANTHER" id="PTHR43308">
    <property type="entry name" value="OUTER MEMBRANE PROTEIN ALPHA-RELATED"/>
    <property type="match status" value="1"/>
</dbReference>
<dbReference type="OrthoDB" id="174569at2"/>
<accession>A0A1M6XUS3</accession>
<evidence type="ECO:0000256" key="3">
    <source>
        <dbReference type="SAM" id="MobiDB-lite"/>
    </source>
</evidence>
<dbReference type="GO" id="GO:0030313">
    <property type="term" value="C:cell envelope"/>
    <property type="evidence" value="ECO:0007669"/>
    <property type="project" value="UniProtKB-SubCell"/>
</dbReference>
<dbReference type="InterPro" id="IPR041248">
    <property type="entry name" value="YDG"/>
</dbReference>
<feature type="region of interest" description="Disordered" evidence="3">
    <location>
        <begin position="1375"/>
        <end position="1413"/>
    </location>
</feature>
<keyword evidence="7" id="KW-1185">Reference proteome</keyword>
<dbReference type="Pfam" id="PF18657">
    <property type="entry name" value="YDG"/>
    <property type="match status" value="2"/>
</dbReference>
<dbReference type="Proteomes" id="UP000183975">
    <property type="component" value="Unassembled WGS sequence"/>
</dbReference>
<evidence type="ECO:0000259" key="5">
    <source>
        <dbReference type="PROSITE" id="PS51272"/>
    </source>
</evidence>
<sequence length="1628" mass="178300">MKKKKRILCLLLTFALTLGTMPAMAFAEEAQESKCSHIHDENCGYQEEQAEIPCDQNCADTDGDNIADHTAQCSYTPAVEAHPCGHVHDETCGGLPTDDDNGEEPNETELTIPCAVTEGCILEDGHAGDCVLENEDTFEDDNSANVTKQDLENIIPQTQANSAKASGVKYSLDDDGNGGYILTFSGEGEIRDYPDHQNSKGWYSSSHKITKIVVEEGITYIGDYALSETAATELVLPSTVEEISDLAFYSHAQVYNCLESITIPEENQYYKIEDEILFTKDGSVLVKAPVEFKTGITEYTLPETVERIGTCAFANASLKKIDLDNNNLKEIGQYAFLYSRLEEVYISDTVTKIEEHSFSSARNPLKVRIGKGLKELPLMAFLVGEVYEVTFDEPSSITYMDQSSLSFSNYEIDDMDKYVELPSTLEKLGIYAVSLRGGNSIHLNLTKLNIIPENYSEYISVNDSLNDFIYVKDQSFADALSDGNKNNTAILVTNGGVIEKPDTLSSKPITPSKAGWDFDGWYEDADLSTPASSFSEGNTYYAKWINGVESTLYYEVDADHPTVIIEKDSADETHYETITLIPPVSAAYDGTEKTATTEKSKGWQGGDVRVIHRNEDNQIVTPVEGGTYTAEITIGGATAKITFTISTSDSDVTAKEVQGTYGDTLTLSVSIQKSSPEISTFSVEEDTVSFYNEKDELLGTADVKYGVSTTGRGTATLKYPTVSKGIPVGESTVTAVFGGSSSLNGSEVEIPVTLSQKQLTLSTNADAVDRNYNGTTDVTIRSLRITDGIEEDDSGKDDVRLLNADKGTAATALPGEDIEVTLSCTLTGEDKDWYKLPELGTLTVTIKKISPTVTLSLSKDKLQYGDTENTVYVTAAVSGSGLTMTEENSKGKVDFYYAETSYPSSHDYKYLGTAETVFNDDGTVTAVFEYTVDTSEIGSLYFFAKYQENDIFNASRYSSGKYFRVARRDVIVSFTAEDREYINIYDLITAEPTDPDYGTESYKASYKSMTVPISNLQLTGVLPGDDVSIIAAEGIEAYLGEGYWGMVDYPFGDDLPVYPMIDLSGTDSNKYKLEFSEVKVTITKADTQTTAEDITGTYGDTIAITANVELAETSTLSRTSVQPNTAAFYYGDTLLGTSPVSYEEVMPEHSAYRSRGTAVINYDTTEKILPAGTSEIKVVYGGSDDLHLNGSEYSTLKVTINKKPLTFTGDVTAKDREYDGTNIVALEGTGTFTGVISGDDVSLGEITKGVLSTPDAGNNRPVRIADNALIGDDSAYYTFADMDGVTVNILKANQEISYEDTSISKKTNSDDFTNPLTKTKVFGQITYESDNENVAKVNVVTGEVTIVGRGTAVITATAEGSDNFTEAEASYKLTVTKRSSGGGGSSSSSNADDTDKEDAKEHTSSDQTIQKDVPTLNKENHFAYMSGYLDGTFKPNQNITRAEVAVMFSRLIDEDFDSDNYETTSFLDVAEDEWYSDRIGYIESLGIINGYPDSTFRPNAPITRAEFATIAANFDNLKETGDAYFSDLPDSHWAKNFVEMAYNRGWISGYPDGTIKPDRYITRAEVVSVVNRMLEREADISYIDLNKNDIKNFTDVDAGNWAYYDIIEACNGHYYETDDTEIWTSLMK</sequence>
<gene>
    <name evidence="6" type="ORF">SAMN02745138_02866</name>
</gene>
<dbReference type="Gene3D" id="2.60.40.1080">
    <property type="match status" value="1"/>
</dbReference>
<organism evidence="6 7">
    <name type="scientific">Anaerotignum lactatifermentans DSM 14214</name>
    <dbReference type="NCBI Taxonomy" id="1121323"/>
    <lineage>
        <taxon>Bacteria</taxon>
        <taxon>Bacillati</taxon>
        <taxon>Bacillota</taxon>
        <taxon>Clostridia</taxon>
        <taxon>Lachnospirales</taxon>
        <taxon>Anaerotignaceae</taxon>
        <taxon>Anaerotignum</taxon>
    </lineage>
</organism>
<evidence type="ECO:0000256" key="1">
    <source>
        <dbReference type="ARBA" id="ARBA00004196"/>
    </source>
</evidence>
<dbReference type="RefSeq" id="WP_072852903.1">
    <property type="nucleotide sequence ID" value="NZ_FRAH01000066.1"/>
</dbReference>
<dbReference type="InterPro" id="IPR051465">
    <property type="entry name" value="Cell_Envelope_Struct_Comp"/>
</dbReference>
<keyword evidence="4" id="KW-0732">Signal</keyword>